<name>A0ACB5U443_AMBMO</name>
<dbReference type="Proteomes" id="UP001165064">
    <property type="component" value="Unassembled WGS sequence"/>
</dbReference>
<proteinExistence type="predicted"/>
<gene>
    <name evidence="1" type="ORF">Amon02_001107800</name>
</gene>
<keyword evidence="2" id="KW-1185">Reference proteome</keyword>
<evidence type="ECO:0000313" key="1">
    <source>
        <dbReference type="EMBL" id="GMF00732.1"/>
    </source>
</evidence>
<evidence type="ECO:0000313" key="2">
    <source>
        <dbReference type="Proteomes" id="UP001165064"/>
    </source>
</evidence>
<organism evidence="1 2">
    <name type="scientific">Ambrosiozyma monospora</name>
    <name type="common">Yeast</name>
    <name type="synonym">Endomycopsis monosporus</name>
    <dbReference type="NCBI Taxonomy" id="43982"/>
    <lineage>
        <taxon>Eukaryota</taxon>
        <taxon>Fungi</taxon>
        <taxon>Dikarya</taxon>
        <taxon>Ascomycota</taxon>
        <taxon>Saccharomycotina</taxon>
        <taxon>Pichiomycetes</taxon>
        <taxon>Pichiales</taxon>
        <taxon>Pichiaceae</taxon>
        <taxon>Ambrosiozyma</taxon>
    </lineage>
</organism>
<comment type="caution">
    <text evidence="1">The sequence shown here is derived from an EMBL/GenBank/DDBJ whole genome shotgun (WGS) entry which is preliminary data.</text>
</comment>
<protein>
    <submittedName>
        <fullName evidence="1">Unnamed protein product</fullName>
    </submittedName>
</protein>
<reference evidence="1" key="1">
    <citation type="submission" date="2023-04" db="EMBL/GenBank/DDBJ databases">
        <title>Ambrosiozyma monospora NBRC 10751.</title>
        <authorList>
            <person name="Ichikawa N."/>
            <person name="Sato H."/>
            <person name="Tonouchi N."/>
        </authorList>
    </citation>
    <scope>NUCLEOTIDE SEQUENCE</scope>
    <source>
        <strain evidence="1">NBRC 10751</strain>
    </source>
</reference>
<sequence length="208" mass="23050">MNHHIKTSKILILQIFPESQSKSQPPPTLPPQTLPDQTNNTGESQQVPGTQQDPINLSSSSLNLSVDKKVTQEESVDISKLGDVQVLDSINQNSAQLTSFKTDSRFRINRFTSPRKNIDSVEVITSSPVNSPVKSSPPKSSVYSTQKSNSDAWKAGKQRTINQLPDDFNVADNVYRVLDLDDVDTKQHPVSPLSLRKPNTFKSPKRSV</sequence>
<dbReference type="EMBL" id="BSXS01011532">
    <property type="protein sequence ID" value="GMF00732.1"/>
    <property type="molecule type" value="Genomic_DNA"/>
</dbReference>
<accession>A0ACB5U443</accession>